<feature type="transmembrane region" description="Helical" evidence="8">
    <location>
        <begin position="152"/>
        <end position="172"/>
    </location>
</feature>
<dbReference type="GO" id="GO:0005524">
    <property type="term" value="F:ATP binding"/>
    <property type="evidence" value="ECO:0007669"/>
    <property type="project" value="UniProtKB-KW"/>
</dbReference>
<feature type="transmembrane region" description="Helical" evidence="8">
    <location>
        <begin position="89"/>
        <end position="108"/>
    </location>
</feature>
<name>A0A174F6N2_FLAPL</name>
<feature type="transmembrane region" description="Helical" evidence="8">
    <location>
        <begin position="222"/>
        <end position="248"/>
    </location>
</feature>
<evidence type="ECO:0000256" key="1">
    <source>
        <dbReference type="ARBA" id="ARBA00000085"/>
    </source>
</evidence>
<evidence type="ECO:0000256" key="6">
    <source>
        <dbReference type="ARBA" id="ARBA00022840"/>
    </source>
</evidence>
<accession>A0A174F6N2</accession>
<keyword evidence="4" id="KW-0547">Nucleotide-binding</keyword>
<feature type="domain" description="Histidine kinase" evidence="9">
    <location>
        <begin position="283"/>
        <end position="497"/>
    </location>
</feature>
<dbReference type="InterPro" id="IPR036890">
    <property type="entry name" value="HATPase_C_sf"/>
</dbReference>
<reference evidence="10 11" key="1">
    <citation type="submission" date="2015-09" db="EMBL/GenBank/DDBJ databases">
        <authorList>
            <consortium name="Pathogen Informatics"/>
        </authorList>
    </citation>
    <scope>NUCLEOTIDE SEQUENCE [LARGE SCALE GENOMIC DNA]</scope>
    <source>
        <strain evidence="10 11">2789STDY5608854</strain>
    </source>
</reference>
<evidence type="ECO:0000313" key="10">
    <source>
        <dbReference type="EMBL" id="CUO44466.1"/>
    </source>
</evidence>
<evidence type="ECO:0000256" key="8">
    <source>
        <dbReference type="SAM" id="Phobius"/>
    </source>
</evidence>
<dbReference type="SMART" id="SM00387">
    <property type="entry name" value="HATPase_c"/>
    <property type="match status" value="1"/>
</dbReference>
<dbReference type="Proteomes" id="UP000095746">
    <property type="component" value="Unassembled WGS sequence"/>
</dbReference>
<dbReference type="InterPro" id="IPR003594">
    <property type="entry name" value="HATPase_dom"/>
</dbReference>
<dbReference type="InterPro" id="IPR004358">
    <property type="entry name" value="Sig_transdc_His_kin-like_C"/>
</dbReference>
<keyword evidence="5" id="KW-0418">Kinase</keyword>
<keyword evidence="8" id="KW-0472">Membrane</keyword>
<evidence type="ECO:0000256" key="3">
    <source>
        <dbReference type="ARBA" id="ARBA00022679"/>
    </source>
</evidence>
<dbReference type="EMBL" id="CYZT01000093">
    <property type="protein sequence ID" value="CUO44466.1"/>
    <property type="molecule type" value="Genomic_DNA"/>
</dbReference>
<evidence type="ECO:0000256" key="2">
    <source>
        <dbReference type="ARBA" id="ARBA00012438"/>
    </source>
</evidence>
<keyword evidence="3 10" id="KW-0808">Transferase</keyword>
<dbReference type="GO" id="GO:0000160">
    <property type="term" value="P:phosphorelay signal transduction system"/>
    <property type="evidence" value="ECO:0007669"/>
    <property type="project" value="UniProtKB-KW"/>
</dbReference>
<dbReference type="EC" id="2.7.13.3" evidence="2"/>
<dbReference type="PANTHER" id="PTHR44936">
    <property type="entry name" value="SENSOR PROTEIN CREC"/>
    <property type="match status" value="1"/>
</dbReference>
<keyword evidence="8" id="KW-0812">Transmembrane</keyword>
<sequence>MLIIVLALCLGTSLFVALRRRDSLSLYLLGMSVSNSIMLAGVIIYIAKMGGIAAMNREFLFLVPQLQTWLQYLAVSMDKLGYLTALGRFLFPLFAVCMALETCMIPALRRRTRTCRVLAAILPIFSLIYYYPDIFQRIVRGRFWMLLPTIRISISWIVLYLIVAGLLIFLEYHATTMPIFKRNFRYVLLSYASISMLYLLYASKDPAQIYNMFISEYIRLGITSYISPTLPAVGWIALGLCTVFFVILGSYNTVRYVQIAYDDTRQDMILKRKFDAAGTGVSVFVHGVKNQLLSSRVLHKKLSRALAGDPPDMAQVRACAVQLNELNEGMLRRMDELYRTVKNNSIALTAVPVEGLVEAAVERFHGKYPGQPVRLDVGTDRLVLADLSHLSEAVCNLLCNGYEAAVQAGREEPQVVLRVRAERMWTVLEVEDNGPGIPPERQGKIFEPFVTSKNTNYNWGMGLYYVRKIVRSHLGRLRLESRDGEGARFQIMLPLYDPRQKE</sequence>
<organism evidence="10 11">
    <name type="scientific">Flavonifractor plautii</name>
    <name type="common">Fusobacterium plautii</name>
    <dbReference type="NCBI Taxonomy" id="292800"/>
    <lineage>
        <taxon>Bacteria</taxon>
        <taxon>Bacillati</taxon>
        <taxon>Bacillota</taxon>
        <taxon>Clostridia</taxon>
        <taxon>Eubacteriales</taxon>
        <taxon>Oscillospiraceae</taxon>
        <taxon>Flavonifractor</taxon>
    </lineage>
</organism>
<dbReference type="CDD" id="cd00075">
    <property type="entry name" value="HATPase"/>
    <property type="match status" value="1"/>
</dbReference>
<keyword evidence="8" id="KW-1133">Transmembrane helix</keyword>
<dbReference type="Gene3D" id="3.30.565.10">
    <property type="entry name" value="Histidine kinase-like ATPase, C-terminal domain"/>
    <property type="match status" value="1"/>
</dbReference>
<dbReference type="InterPro" id="IPR005467">
    <property type="entry name" value="His_kinase_dom"/>
</dbReference>
<proteinExistence type="predicted"/>
<gene>
    <name evidence="10" type="primary">kinB_1</name>
    <name evidence="10" type="ORF">ERS852411_01552</name>
</gene>
<evidence type="ECO:0000259" key="9">
    <source>
        <dbReference type="PROSITE" id="PS50109"/>
    </source>
</evidence>
<comment type="catalytic activity">
    <reaction evidence="1">
        <text>ATP + protein L-histidine = ADP + protein N-phospho-L-histidine.</text>
        <dbReference type="EC" id="2.7.13.3"/>
    </reaction>
</comment>
<evidence type="ECO:0000256" key="4">
    <source>
        <dbReference type="ARBA" id="ARBA00022741"/>
    </source>
</evidence>
<feature type="transmembrane region" description="Helical" evidence="8">
    <location>
        <begin position="27"/>
        <end position="47"/>
    </location>
</feature>
<keyword evidence="7" id="KW-0902">Two-component regulatory system</keyword>
<dbReference type="PRINTS" id="PR00344">
    <property type="entry name" value="BCTRLSENSOR"/>
</dbReference>
<dbReference type="AlphaFoldDB" id="A0A174F6N2"/>
<evidence type="ECO:0000313" key="11">
    <source>
        <dbReference type="Proteomes" id="UP000095746"/>
    </source>
</evidence>
<dbReference type="GO" id="GO:0004673">
    <property type="term" value="F:protein histidine kinase activity"/>
    <property type="evidence" value="ECO:0007669"/>
    <property type="project" value="UniProtKB-EC"/>
</dbReference>
<dbReference type="PROSITE" id="PS50109">
    <property type="entry name" value="HIS_KIN"/>
    <property type="match status" value="1"/>
</dbReference>
<protein>
    <recommendedName>
        <fullName evidence="2">histidine kinase</fullName>
        <ecNumber evidence="2">2.7.13.3</ecNumber>
    </recommendedName>
</protein>
<evidence type="ECO:0000256" key="7">
    <source>
        <dbReference type="ARBA" id="ARBA00023012"/>
    </source>
</evidence>
<keyword evidence="6" id="KW-0067">ATP-binding</keyword>
<evidence type="ECO:0000256" key="5">
    <source>
        <dbReference type="ARBA" id="ARBA00022777"/>
    </source>
</evidence>
<dbReference type="SUPFAM" id="SSF55874">
    <property type="entry name" value="ATPase domain of HSP90 chaperone/DNA topoisomerase II/histidine kinase"/>
    <property type="match status" value="1"/>
</dbReference>
<dbReference type="PANTHER" id="PTHR44936:SF10">
    <property type="entry name" value="SENSOR PROTEIN RSTB"/>
    <property type="match status" value="1"/>
</dbReference>
<feature type="transmembrane region" description="Helical" evidence="8">
    <location>
        <begin position="184"/>
        <end position="202"/>
    </location>
</feature>
<dbReference type="Pfam" id="PF02518">
    <property type="entry name" value="HATPase_c"/>
    <property type="match status" value="1"/>
</dbReference>
<feature type="transmembrane region" description="Helical" evidence="8">
    <location>
        <begin position="115"/>
        <end position="132"/>
    </location>
</feature>
<dbReference type="InterPro" id="IPR050980">
    <property type="entry name" value="2C_sensor_his_kinase"/>
</dbReference>